<sequence length="110" mass="13126">MLKKEKGIKNVIKNILRKENYNFEDLSNESNKERAELYKYIYDISKGDAKLIGMRYELLYAEYTKRTKINLPKLAKNRNIKTIQMAEELDKNNNSRHIKKLIDLAKEIFN</sequence>
<proteinExistence type="predicted"/>
<gene>
    <name evidence="1" type="ORF">EPJ81_08095</name>
</gene>
<organism evidence="1 2">
    <name type="scientific">Brachyspira aalborgi</name>
    <dbReference type="NCBI Taxonomy" id="29522"/>
    <lineage>
        <taxon>Bacteria</taxon>
        <taxon>Pseudomonadati</taxon>
        <taxon>Spirochaetota</taxon>
        <taxon>Spirochaetia</taxon>
        <taxon>Brachyspirales</taxon>
        <taxon>Brachyspiraceae</taxon>
        <taxon>Brachyspira</taxon>
    </lineage>
</organism>
<accession>A0A5C8EPR1</accession>
<dbReference type="EMBL" id="SAYD01000018">
    <property type="protein sequence ID" value="TXJ39064.1"/>
    <property type="molecule type" value="Genomic_DNA"/>
</dbReference>
<dbReference type="AlphaFoldDB" id="A0A5C8EPR1"/>
<evidence type="ECO:0000313" key="1">
    <source>
        <dbReference type="EMBL" id="TXJ39064.1"/>
    </source>
</evidence>
<comment type="caution">
    <text evidence="1">The sequence shown here is derived from an EMBL/GenBank/DDBJ whole genome shotgun (WGS) entry which is preliminary data.</text>
</comment>
<protein>
    <submittedName>
        <fullName evidence="1">Uncharacterized protein</fullName>
    </submittedName>
</protein>
<reference evidence="1 2" key="1">
    <citation type="journal article" date="1992" name="Lakartidningen">
        <title>[Penicillin V and not amoxicillin is the first choice preparation in acute otitis].</title>
        <authorList>
            <person name="Kamme C."/>
            <person name="Lundgren K."/>
            <person name="Prellner K."/>
        </authorList>
    </citation>
    <scope>NUCLEOTIDE SEQUENCE [LARGE SCALE GENOMIC DNA]</scope>
    <source>
        <strain evidence="1 2">PC3997IV</strain>
    </source>
</reference>
<dbReference type="RefSeq" id="WP_147778537.1">
    <property type="nucleotide sequence ID" value="NZ_SAYD01000018.1"/>
</dbReference>
<name>A0A5C8EPR1_9SPIR</name>
<dbReference type="Proteomes" id="UP000325002">
    <property type="component" value="Unassembled WGS sequence"/>
</dbReference>
<evidence type="ECO:0000313" key="2">
    <source>
        <dbReference type="Proteomes" id="UP000325002"/>
    </source>
</evidence>